<reference evidence="1" key="1">
    <citation type="submission" date="2023-05" db="EMBL/GenBank/DDBJ databases">
        <authorList>
            <person name="Zhang X."/>
        </authorList>
    </citation>
    <scope>NUCLEOTIDE SEQUENCE</scope>
    <source>
        <strain evidence="1">BD1B2-1</strain>
    </source>
</reference>
<dbReference type="Gene3D" id="3.20.20.80">
    <property type="entry name" value="Glycosidases"/>
    <property type="match status" value="1"/>
</dbReference>
<name>A0AAE3RAJ4_9BACT</name>
<dbReference type="SUPFAM" id="SSF51445">
    <property type="entry name" value="(Trans)glycosidases"/>
    <property type="match status" value="1"/>
</dbReference>
<keyword evidence="2" id="KW-1185">Reference proteome</keyword>
<evidence type="ECO:0000313" key="1">
    <source>
        <dbReference type="EMBL" id="MDJ1503768.1"/>
    </source>
</evidence>
<accession>A0AAE3RAJ4</accession>
<organism evidence="1 2">
    <name type="scientific">Xanthocytophaga agilis</name>
    <dbReference type="NCBI Taxonomy" id="3048010"/>
    <lineage>
        <taxon>Bacteria</taxon>
        <taxon>Pseudomonadati</taxon>
        <taxon>Bacteroidota</taxon>
        <taxon>Cytophagia</taxon>
        <taxon>Cytophagales</taxon>
        <taxon>Rhodocytophagaceae</taxon>
        <taxon>Xanthocytophaga</taxon>
    </lineage>
</organism>
<dbReference type="RefSeq" id="WP_314514394.1">
    <property type="nucleotide sequence ID" value="NZ_JASJOU010000009.1"/>
</dbReference>
<evidence type="ECO:0000313" key="2">
    <source>
        <dbReference type="Proteomes" id="UP001232063"/>
    </source>
</evidence>
<sequence>MSRKLIFGIYPGGTSGTEAGLTIAKPDNAILVNDALAKLQGSHSLFLVRCYTSFGSANEWTPANPLQYVNNGRKMDLVVGYQSKDGDVEGWIDFIRNIINQYGRYLAKVQITEEPNLHNIPVVDGDYPRVREAVVEGVIAAKEVIRKIGLSIEVGFNAVPTFDPANDFWREIGRLATPAFYESLDYVGLDFFPDVFRPVALDELKEAVWFVLNHFRYTSMAEANIPFTIPIHITENGWATSPERSAEKQAKVLECVIRAIHEYQIEMNVTHYELFGLRDADSQNPNIFHQFGIMQDDYLPKPAFAMYQRLIAELGNRDISL</sequence>
<comment type="caution">
    <text evidence="1">The sequence shown here is derived from an EMBL/GenBank/DDBJ whole genome shotgun (WGS) entry which is preliminary data.</text>
</comment>
<dbReference type="InterPro" id="IPR017853">
    <property type="entry name" value="GH"/>
</dbReference>
<dbReference type="AlphaFoldDB" id="A0AAE3RAJ4"/>
<dbReference type="EMBL" id="JASJOU010000009">
    <property type="protein sequence ID" value="MDJ1503768.1"/>
    <property type="molecule type" value="Genomic_DNA"/>
</dbReference>
<protein>
    <submittedName>
        <fullName evidence="1">Uncharacterized protein</fullName>
    </submittedName>
</protein>
<gene>
    <name evidence="1" type="ORF">QNI22_24105</name>
</gene>
<dbReference type="Proteomes" id="UP001232063">
    <property type="component" value="Unassembled WGS sequence"/>
</dbReference>
<proteinExistence type="predicted"/>